<feature type="compositionally biased region" description="Acidic residues" evidence="1">
    <location>
        <begin position="106"/>
        <end position="115"/>
    </location>
</feature>
<feature type="region of interest" description="Disordered" evidence="1">
    <location>
        <begin position="41"/>
        <end position="131"/>
    </location>
</feature>
<proteinExistence type="predicted"/>
<sequence>MDVQTRSRIMRVWRERESSVWNIRLSLSKSELLTAVSEYTIGSPPLPPSSPSRTFCSRSQSLSRPTPTSVWPYDVLGTDDDDEEPESSREWKMAPLDNGRLSISDNDVDIDEDGGSNDGKGIAEAVGEAVR</sequence>
<keyword evidence="3" id="KW-1185">Reference proteome</keyword>
<reference evidence="2" key="1">
    <citation type="journal article" date="2019" name="Environ. Microbiol.">
        <title>Fungal ecological strategies reflected in gene transcription - a case study of two litter decomposers.</title>
        <authorList>
            <person name="Barbi F."/>
            <person name="Kohler A."/>
            <person name="Barry K."/>
            <person name="Baskaran P."/>
            <person name="Daum C."/>
            <person name="Fauchery L."/>
            <person name="Ihrmark K."/>
            <person name="Kuo A."/>
            <person name="LaButti K."/>
            <person name="Lipzen A."/>
            <person name="Morin E."/>
            <person name="Grigoriev I.V."/>
            <person name="Henrissat B."/>
            <person name="Lindahl B."/>
            <person name="Martin F."/>
        </authorList>
    </citation>
    <scope>NUCLEOTIDE SEQUENCE</scope>
    <source>
        <strain evidence="2">JB14</strain>
    </source>
</reference>
<dbReference type="EMBL" id="ML769454">
    <property type="protein sequence ID" value="KAE9400677.1"/>
    <property type="molecule type" value="Genomic_DNA"/>
</dbReference>
<evidence type="ECO:0000256" key="1">
    <source>
        <dbReference type="SAM" id="MobiDB-lite"/>
    </source>
</evidence>
<name>A0A6A4HUR1_9AGAR</name>
<evidence type="ECO:0000313" key="3">
    <source>
        <dbReference type="Proteomes" id="UP000799118"/>
    </source>
</evidence>
<accession>A0A6A4HUR1</accession>
<protein>
    <submittedName>
        <fullName evidence="2">Uncharacterized protein</fullName>
    </submittedName>
</protein>
<evidence type="ECO:0000313" key="2">
    <source>
        <dbReference type="EMBL" id="KAE9400677.1"/>
    </source>
</evidence>
<feature type="compositionally biased region" description="Polar residues" evidence="1">
    <location>
        <begin position="53"/>
        <end position="69"/>
    </location>
</feature>
<dbReference type="AlphaFoldDB" id="A0A6A4HUR1"/>
<dbReference type="Proteomes" id="UP000799118">
    <property type="component" value="Unassembled WGS sequence"/>
</dbReference>
<organism evidence="2 3">
    <name type="scientific">Gymnopus androsaceus JB14</name>
    <dbReference type="NCBI Taxonomy" id="1447944"/>
    <lineage>
        <taxon>Eukaryota</taxon>
        <taxon>Fungi</taxon>
        <taxon>Dikarya</taxon>
        <taxon>Basidiomycota</taxon>
        <taxon>Agaricomycotina</taxon>
        <taxon>Agaricomycetes</taxon>
        <taxon>Agaricomycetidae</taxon>
        <taxon>Agaricales</taxon>
        <taxon>Marasmiineae</taxon>
        <taxon>Omphalotaceae</taxon>
        <taxon>Gymnopus</taxon>
    </lineage>
</organism>
<gene>
    <name evidence="2" type="ORF">BT96DRAFT_639314</name>
</gene>